<evidence type="ECO:0000313" key="1">
    <source>
        <dbReference type="EMBL" id="KAG8539334.1"/>
    </source>
</evidence>
<protein>
    <submittedName>
        <fullName evidence="1">Uncharacterized protein</fullName>
    </submittedName>
</protein>
<dbReference type="AlphaFoldDB" id="A0AAV6YPI0"/>
<dbReference type="Proteomes" id="UP000824782">
    <property type="component" value="Unassembled WGS sequence"/>
</dbReference>
<comment type="caution">
    <text evidence="1">The sequence shown here is derived from an EMBL/GenBank/DDBJ whole genome shotgun (WGS) entry which is preliminary data.</text>
</comment>
<sequence>MKGTNSVWGGRSEGGLFSLTSLSITTTPCPALLGVSPPLTIVMSLPHSRKHAHLGRSVETIGNVVSVTLPWSVKLVSVSLWLSVTILSIPVYANLVEMSPVR</sequence>
<evidence type="ECO:0000313" key="2">
    <source>
        <dbReference type="Proteomes" id="UP000824782"/>
    </source>
</evidence>
<accession>A0AAV6YPI0</accession>
<keyword evidence="2" id="KW-1185">Reference proteome</keyword>
<gene>
    <name evidence="1" type="ORF">GDO81_021057</name>
</gene>
<name>A0AAV6YPI0_ENGPU</name>
<organism evidence="1 2">
    <name type="scientific">Engystomops pustulosus</name>
    <name type="common">Tungara frog</name>
    <name type="synonym">Physalaemus pustulosus</name>
    <dbReference type="NCBI Taxonomy" id="76066"/>
    <lineage>
        <taxon>Eukaryota</taxon>
        <taxon>Metazoa</taxon>
        <taxon>Chordata</taxon>
        <taxon>Craniata</taxon>
        <taxon>Vertebrata</taxon>
        <taxon>Euteleostomi</taxon>
        <taxon>Amphibia</taxon>
        <taxon>Batrachia</taxon>
        <taxon>Anura</taxon>
        <taxon>Neobatrachia</taxon>
        <taxon>Hyloidea</taxon>
        <taxon>Leptodactylidae</taxon>
        <taxon>Leiuperinae</taxon>
        <taxon>Engystomops</taxon>
    </lineage>
</organism>
<dbReference type="EMBL" id="WNYA01015090">
    <property type="protein sequence ID" value="KAG8539334.1"/>
    <property type="molecule type" value="Genomic_DNA"/>
</dbReference>
<proteinExistence type="predicted"/>
<reference evidence="1" key="1">
    <citation type="thesis" date="2020" institute="ProQuest LLC" country="789 East Eisenhower Parkway, Ann Arbor, MI, USA">
        <title>Comparative Genomics and Chromosome Evolution.</title>
        <authorList>
            <person name="Mudd A.B."/>
        </authorList>
    </citation>
    <scope>NUCLEOTIDE SEQUENCE</scope>
    <source>
        <strain evidence="1">237g6f4</strain>
        <tissue evidence="1">Blood</tissue>
    </source>
</reference>